<feature type="coiled-coil region" evidence="14">
    <location>
        <begin position="3185"/>
        <end position="3268"/>
    </location>
</feature>
<dbReference type="FunFam" id="3.40.50.300:FF:000049">
    <property type="entry name" value="Dynein, axonemal, heavy chain 5"/>
    <property type="match status" value="1"/>
</dbReference>
<dbReference type="GO" id="GO:0030286">
    <property type="term" value="C:dynein complex"/>
    <property type="evidence" value="ECO:0007669"/>
    <property type="project" value="UniProtKB-KW"/>
</dbReference>
<evidence type="ECO:0000256" key="1">
    <source>
        <dbReference type="ARBA" id="ARBA00004430"/>
    </source>
</evidence>
<keyword evidence="8" id="KW-0243">Dynein</keyword>
<dbReference type="FunFam" id="3.40.50.300:FF:000063">
    <property type="entry name" value="dynein heavy chain 6, axonemal"/>
    <property type="match status" value="1"/>
</dbReference>
<dbReference type="InterPro" id="IPR042222">
    <property type="entry name" value="Dynein_2_N"/>
</dbReference>
<dbReference type="Pfam" id="PF18198">
    <property type="entry name" value="AAA_lid_11"/>
    <property type="match status" value="1"/>
</dbReference>
<evidence type="ECO:0000256" key="9">
    <source>
        <dbReference type="ARBA" id="ARBA00023054"/>
    </source>
</evidence>
<dbReference type="Gene3D" id="1.10.8.710">
    <property type="match status" value="1"/>
</dbReference>
<keyword evidence="6" id="KW-0547">Nucleotide-binding</keyword>
<dbReference type="InterPro" id="IPR041658">
    <property type="entry name" value="AAA_lid_11"/>
</dbReference>
<keyword evidence="5" id="KW-0677">Repeat</keyword>
<dbReference type="OMA" id="VGEAMYG"/>
<dbReference type="InterPro" id="IPR013594">
    <property type="entry name" value="Dynein_heavy_tail"/>
</dbReference>
<dbReference type="Gene3D" id="3.40.50.300">
    <property type="entry name" value="P-loop containing nucleotide triphosphate hydrolases"/>
    <property type="match status" value="5"/>
</dbReference>
<dbReference type="Pfam" id="PF17852">
    <property type="entry name" value="Dynein_AAA_lid"/>
    <property type="match status" value="1"/>
</dbReference>
<feature type="domain" description="AAA+ ATPase" evidence="15">
    <location>
        <begin position="2025"/>
        <end position="2151"/>
    </location>
</feature>
<dbReference type="InterPro" id="IPR013602">
    <property type="entry name" value="Dynein_heavy_linker"/>
</dbReference>
<evidence type="ECO:0000256" key="6">
    <source>
        <dbReference type="ARBA" id="ARBA00022741"/>
    </source>
</evidence>
<dbReference type="Pfam" id="PF18199">
    <property type="entry name" value="Dynein_C"/>
    <property type="match status" value="1"/>
</dbReference>
<dbReference type="Proteomes" id="UP000054937">
    <property type="component" value="Unassembled WGS sequence"/>
</dbReference>
<dbReference type="Pfam" id="PF17857">
    <property type="entry name" value="AAA_lid_1"/>
    <property type="match status" value="1"/>
</dbReference>
<dbReference type="Pfam" id="PF12775">
    <property type="entry name" value="AAA_7"/>
    <property type="match status" value="1"/>
</dbReference>
<dbReference type="InterPro" id="IPR042219">
    <property type="entry name" value="AAA_lid_11_sf"/>
</dbReference>
<dbReference type="InterPro" id="IPR041228">
    <property type="entry name" value="Dynein_C"/>
</dbReference>
<dbReference type="Gene3D" id="1.10.472.130">
    <property type="match status" value="1"/>
</dbReference>
<organism evidence="16 17">
    <name type="scientific">Pseudocohnilembus persalinus</name>
    <name type="common">Ciliate</name>
    <dbReference type="NCBI Taxonomy" id="266149"/>
    <lineage>
        <taxon>Eukaryota</taxon>
        <taxon>Sar</taxon>
        <taxon>Alveolata</taxon>
        <taxon>Ciliophora</taxon>
        <taxon>Intramacronucleata</taxon>
        <taxon>Oligohymenophorea</taxon>
        <taxon>Scuticociliatia</taxon>
        <taxon>Philasterida</taxon>
        <taxon>Pseudocohnilembidae</taxon>
        <taxon>Pseudocohnilembus</taxon>
    </lineage>
</organism>
<dbReference type="FunFam" id="1.20.1270.280:FF:000005">
    <property type="entry name" value="Dynein axonemal heavy chain 10"/>
    <property type="match status" value="1"/>
</dbReference>
<evidence type="ECO:0000256" key="13">
    <source>
        <dbReference type="ARBA" id="ARBA00023273"/>
    </source>
</evidence>
<dbReference type="Gene3D" id="1.20.140.100">
    <property type="entry name" value="Dynein heavy chain, N-terminal domain 2"/>
    <property type="match status" value="1"/>
</dbReference>
<dbReference type="InterPro" id="IPR024743">
    <property type="entry name" value="Dynein_HC_stalk"/>
</dbReference>
<keyword evidence="13" id="KW-0966">Cell projection</keyword>
<dbReference type="PANTHER" id="PTHR22878">
    <property type="entry name" value="DYNEIN HEAVY CHAIN 6, AXONEMAL-LIKE-RELATED"/>
    <property type="match status" value="1"/>
</dbReference>
<dbReference type="OrthoDB" id="424310at2759"/>
<keyword evidence="12" id="KW-0206">Cytoskeleton</keyword>
<dbReference type="InterPro" id="IPR042228">
    <property type="entry name" value="Dynein_linker_3"/>
</dbReference>
<dbReference type="FunFam" id="1.10.8.1220:FF:000001">
    <property type="entry name" value="Dynein axonemal heavy chain 5"/>
    <property type="match status" value="1"/>
</dbReference>
<name>A0A0V0QP64_PSEPJ</name>
<evidence type="ECO:0000256" key="14">
    <source>
        <dbReference type="SAM" id="Coils"/>
    </source>
</evidence>
<dbReference type="Pfam" id="PF12774">
    <property type="entry name" value="AAA_6"/>
    <property type="match status" value="1"/>
</dbReference>
<dbReference type="GO" id="GO:0016787">
    <property type="term" value="F:hydrolase activity"/>
    <property type="evidence" value="ECO:0007669"/>
    <property type="project" value="UniProtKB-KW"/>
</dbReference>
<protein>
    <submittedName>
        <fullName evidence="16">p-loop containing nucleoside triphosphate hydrolase</fullName>
    </submittedName>
</protein>
<evidence type="ECO:0000256" key="10">
    <source>
        <dbReference type="ARBA" id="ARBA00023069"/>
    </source>
</evidence>
<evidence type="ECO:0000256" key="3">
    <source>
        <dbReference type="ARBA" id="ARBA00022490"/>
    </source>
</evidence>
<dbReference type="Gene3D" id="1.10.8.1220">
    <property type="match status" value="1"/>
</dbReference>
<dbReference type="SUPFAM" id="SSF52540">
    <property type="entry name" value="P-loop containing nucleoside triphosphate hydrolases"/>
    <property type="match status" value="4"/>
</dbReference>
<dbReference type="FunFam" id="1.20.140.100:FF:000001">
    <property type="entry name" value="dynein heavy chain 17, axonemal"/>
    <property type="match status" value="1"/>
</dbReference>
<evidence type="ECO:0000256" key="7">
    <source>
        <dbReference type="ARBA" id="ARBA00022840"/>
    </source>
</evidence>
<dbReference type="FunFam" id="1.20.920.30:FF:000002">
    <property type="entry name" value="Dynein axonemal heavy chain 3"/>
    <property type="match status" value="1"/>
</dbReference>
<dbReference type="Pfam" id="PF12777">
    <property type="entry name" value="MT"/>
    <property type="match status" value="1"/>
</dbReference>
<feature type="coiled-coil region" evidence="14">
    <location>
        <begin position="83"/>
        <end position="124"/>
    </location>
</feature>
<dbReference type="Gene3D" id="6.10.140.1060">
    <property type="match status" value="1"/>
</dbReference>
<feature type="domain" description="AAA+ ATPase" evidence="15">
    <location>
        <begin position="1744"/>
        <end position="1882"/>
    </location>
</feature>
<dbReference type="FunFam" id="1.10.8.710:FF:000002">
    <property type="entry name" value="dynein heavy chain 17, axonemal"/>
    <property type="match status" value="1"/>
</dbReference>
<dbReference type="InterPro" id="IPR041466">
    <property type="entry name" value="Dynein_AAA5_ext"/>
</dbReference>
<dbReference type="PANTHER" id="PTHR22878:SF68">
    <property type="entry name" value="DYNEIN HEAVY CHAIN 6, AXONEMAL-LIKE"/>
    <property type="match status" value="1"/>
</dbReference>
<evidence type="ECO:0000256" key="5">
    <source>
        <dbReference type="ARBA" id="ARBA00022737"/>
    </source>
</evidence>
<comment type="subcellular location">
    <subcellularLocation>
        <location evidence="1">Cytoplasm</location>
        <location evidence="1">Cytoskeleton</location>
        <location evidence="1">Cilium axoneme</location>
    </subcellularLocation>
</comment>
<dbReference type="Gene3D" id="1.20.920.20">
    <property type="match status" value="1"/>
</dbReference>
<keyword evidence="7" id="KW-0067">ATP-binding</keyword>
<proteinExistence type="inferred from homology"/>
<reference evidence="16 17" key="1">
    <citation type="journal article" date="2015" name="Sci. Rep.">
        <title>Genome of the facultative scuticociliatosis pathogen Pseudocohnilembus persalinus provides insight into its virulence through horizontal gene transfer.</title>
        <authorList>
            <person name="Xiong J."/>
            <person name="Wang G."/>
            <person name="Cheng J."/>
            <person name="Tian M."/>
            <person name="Pan X."/>
            <person name="Warren A."/>
            <person name="Jiang C."/>
            <person name="Yuan D."/>
            <person name="Miao W."/>
        </authorList>
    </citation>
    <scope>NUCLEOTIDE SEQUENCE [LARGE SCALE GENOMIC DNA]</scope>
    <source>
        <strain evidence="16">36N120E</strain>
    </source>
</reference>
<dbReference type="Gene3D" id="3.10.490.20">
    <property type="match status" value="1"/>
</dbReference>
<feature type="domain" description="AAA+ ATPase" evidence="15">
    <location>
        <begin position="2358"/>
        <end position="2718"/>
    </location>
</feature>
<dbReference type="GO" id="GO:0005874">
    <property type="term" value="C:microtubule"/>
    <property type="evidence" value="ECO:0007669"/>
    <property type="project" value="UniProtKB-KW"/>
</dbReference>
<keyword evidence="9 14" id="KW-0175">Coiled coil</keyword>
<dbReference type="SMART" id="SM00382">
    <property type="entry name" value="AAA"/>
    <property type="match status" value="3"/>
</dbReference>
<dbReference type="InParanoid" id="A0A0V0QP64"/>
<dbReference type="InterPro" id="IPR041589">
    <property type="entry name" value="DNAH3_AAA_lid_1"/>
</dbReference>
<dbReference type="InterPro" id="IPR024317">
    <property type="entry name" value="Dynein_heavy_chain_D4_dom"/>
</dbReference>
<dbReference type="FunFam" id="3.40.50.300:FF:002141">
    <property type="entry name" value="Dynein heavy chain"/>
    <property type="match status" value="1"/>
</dbReference>
<dbReference type="GO" id="GO:0005524">
    <property type="term" value="F:ATP binding"/>
    <property type="evidence" value="ECO:0007669"/>
    <property type="project" value="UniProtKB-KW"/>
</dbReference>
<evidence type="ECO:0000256" key="8">
    <source>
        <dbReference type="ARBA" id="ARBA00023017"/>
    </source>
</evidence>
<evidence type="ECO:0000256" key="4">
    <source>
        <dbReference type="ARBA" id="ARBA00022701"/>
    </source>
</evidence>
<evidence type="ECO:0000313" key="17">
    <source>
        <dbReference type="Proteomes" id="UP000054937"/>
    </source>
</evidence>
<dbReference type="Gene3D" id="1.20.1270.280">
    <property type="match status" value="1"/>
</dbReference>
<dbReference type="GO" id="GO:0005930">
    <property type="term" value="C:axoneme"/>
    <property type="evidence" value="ECO:0007669"/>
    <property type="project" value="UniProtKB-SubCell"/>
</dbReference>
<dbReference type="InterPro" id="IPR043160">
    <property type="entry name" value="Dynein_C_barrel"/>
</dbReference>
<evidence type="ECO:0000256" key="2">
    <source>
        <dbReference type="ARBA" id="ARBA00008887"/>
    </source>
</evidence>
<keyword evidence="17" id="KW-1185">Reference proteome</keyword>
<dbReference type="FunFam" id="3.10.490.20:FF:000006">
    <property type="entry name" value="Dynein axonemal heavy chain 10"/>
    <property type="match status" value="1"/>
</dbReference>
<evidence type="ECO:0000256" key="11">
    <source>
        <dbReference type="ARBA" id="ARBA00023175"/>
    </source>
</evidence>
<gene>
    <name evidence="16" type="ORF">PPERSA_12411</name>
</gene>
<dbReference type="FunFam" id="3.40.50.300:FF:000153">
    <property type="entry name" value="Dynein axonemal heavy chain 1"/>
    <property type="match status" value="1"/>
</dbReference>
<dbReference type="EMBL" id="LDAU01000122">
    <property type="protein sequence ID" value="KRX03964.1"/>
    <property type="molecule type" value="Genomic_DNA"/>
</dbReference>
<dbReference type="GO" id="GO:0008569">
    <property type="term" value="F:minus-end-directed microtubule motor activity"/>
    <property type="evidence" value="ECO:0007669"/>
    <property type="project" value="InterPro"/>
</dbReference>
<keyword evidence="3" id="KW-0963">Cytoplasm</keyword>
<dbReference type="Gene3D" id="1.20.58.1120">
    <property type="match status" value="1"/>
</dbReference>
<dbReference type="GO" id="GO:0051959">
    <property type="term" value="F:dynein light intermediate chain binding"/>
    <property type="evidence" value="ECO:0007669"/>
    <property type="project" value="InterPro"/>
</dbReference>
<dbReference type="FunFam" id="1.10.8.720:FF:000005">
    <property type="entry name" value="Dynein axonemal heavy chain 10"/>
    <property type="match status" value="1"/>
</dbReference>
<dbReference type="FunFam" id="1.10.287.2620:FF:000001">
    <property type="entry name" value="Cytoplasmic dynein heavy chain 1"/>
    <property type="match status" value="1"/>
</dbReference>
<dbReference type="Pfam" id="PF08393">
    <property type="entry name" value="DHC_N2"/>
    <property type="match status" value="1"/>
</dbReference>
<sequence>MEKAKNQVNNQQSTQLLQQLSVIVKNVFLPLSQNQPTVNQTLKKLISQIQHSSQQVTGTITIEFPSQIEGISDKEAMSNATIMDEYQKALDNWSKTIKDTIEKVKQTKRDNETAQAEIEMWRSRSAILSTLQQQLQDERVQKVKDRYKKANPDPGSEMAEFEASVKELTKQSNESKDNVKFLTTLEKQFKNLASEGLAGIEETLPSLMNGLRTVWVISRHYKGEDKMKDLLTLISNEIANKVEEQIDIKQLFKLEDKSIPYEEQLQKSIDLITQGHKILVLWSKKFKETRSKIEEDNQERWDFHLDAMQRIDNMASVCSQLNSIGEDLKKFLLFLGPNLKAVTGKSEGIDQLVENVKNLTLSIQTSNVNFFNKTNQAKWQKESQEFNKNKKKIQQDTIELIHETFRDLRSSEGAFDLLQKFKNVPTLDEISKNLQKKYTDVLNRYDREVATNKELFENGIKEIQNGNQNKIISKNKPPVAGSIAWARAIFYRIKRPIMKFLTKQDALASDQAFINAKENYKQLAKQIDEYQKEQFQKWQKEIMGLATENLKQKILTYENGKYRVNFSEQFKLLIKEAKDLEKMGYPISKTIINISLQEKEYLKYIDKLQIMLREYHEAVETLTDVEKILFKQEINKLNMHLQPGYDSLNLSSLGIPNFIKKAQDAIGAFREIKKKVQGYSGTIEEFVQKIEEAQILREYDFERFEGKSSTQLFSLQEFYAYFEDHISRATQDLVEKYNLIGSVYLLNIEKTIFETSTQKCPYMKEYYYYWERRIYNSLVKMILRALLSLKNLMDPKIDQNPDKVPALFYVKGEYNYPEVSIIPQRAEMNLQLDQLQKSIVSTALSFWRWKDSQCLFCETIKGQNDEQIQKHNFHSAVSENPIIIQVTAQISSIKQDAFNKIDQVKESRFRWEKKDNKPALWDQKLKTNIDKLVDKNPSTKYIENYMIQYKTQIKKLEEEMASEKKCYFIAVDFSKVIDTFKAQCKEWLEKYANVLRELGIRQLEAIREEMEQFREQLKLEPEDKDELQKVLNKISEIFDMSMTMEFKILDCTEKFRTLEMHEQQVPQEIREKVYSLENDWKNLVLDAKRRDHKLTEVKKNFATQTQVQVAEFKQELKGIYQEYLEKGPTAATISLDDGLEALKFYREVVSEKNKKKDHLVQSEKLFNLPISTFQELVSIETSNKNVSELYDIYNKFKQFQHNQASTLWAKLDVDLLNSKAEEFWRIVKKLIKMGKYDNKNTVFTKLETAIKDFKTSIPLIQMLKSGSIADRHWKKLMEQTNTKLEGSIKTLTLDQVFALNLQNYEAKVQEIVQEAEQEHKNEEEISKIEQKWKSQCFELFKKGDKGYILKNTNVITTELEDQQQNLQAVASSKYAAAFNRQIRQWEQALNKISECIEVWVQVQTKWQHLEGIFIGQEDIRQQLSQEAKKFDKDDKQFRNIMEQTSKNPNIYTCCVTNETRLQQLKSLSEQLDRRQKSLSDYLDTKRNYFARFYFLSDDDLLSILGNSEIKSVQPHMLKLFDNCKELLVSKSGNSVVGMESDEGESFQFRDPQKAEGAIETWMTNLDNEMQKTLHRMTKEAVFHYHNSERVPWCLENIGMITIVGTQIWWTWRVEDVFNKVRKGNKHAMKQENQKQTKDLNDLIDLVRTDITTLQRLKINTLIIVDVHARDIVSGFVRDSILDASEFEWESQLRFYWLNDVNNIQIRQCTGKFNYGYEYEGLNGRLVITPLTDRCVMTLTTALSFRLGGAPAGPAGTGKTETVKDLAKSLAIRCCVTNCGEGLDYKAMGVIFSGLSQTGFWGCFDEFNRITPEVLSVVSVQIKSIQTALLQGKQTLEMLKKEIKVKETVGIFVTMNPGYAGRTELPDNLKALFRPVTMVVPDTGIICEIMLMSEGFNEARILAKKMNVLYKQAKEQLSKQYHYDFGLRALKSVLVMAGSLKREAQEVQEELTLMRALRDMNMPKFIYEDVSLFLGLIGDLFPGMDIKRKPYEKEDQIIDVMDKMGLDKDQPVQRNKVIQLFETMLTRHTTMVVGPTGAGKSTVIKILQQVESCTIASMNPKSITVNELYGVMDMQTREWKDGLLSKTFRTMNQKPASGKAEMRWILFDGDVDAVWVENMNSVMDDNKLLTLINGERIRLERFCKLLFEVYDLQYASPATISRCGMVYLDAKDLGYKPYWYKWMSKWKVNQEKNEELIESLNDNFEKYVPPMVKLIYDGEEGEEIGQPLSFIVKRTPLNLLEQLTKLLDSHINEEDPTSVDIEFVFIFSIIWSFGACLRLESRKKFEDFVRKTCGRRFPQTSLFENYYDTEGSRDFKKWNQITMEYSPPSDGKFSKILVPTEDTTKFQYLLSQCVNDKGAKRPSMFCGESGTAKSVITQSFINQLNSEKWMKLGINFSSRTTSADLQATIEDNIDKRSGRIFGPKQPNKKLVLFIDDIHMPMIDTYGTQQPIALLKFLIEKDYFYERGGTFDQKQIRDVQYTGALLPPGGGNNNVDPRFLSLFSIFTLISPSLENLEKIYNSILKMHLSNQFNPDIQEVSQKITMGTLKIYQSICEQLPRTPVKFHYIFNLRDLSRIYEGLTRSTPDKFQTKESFLRLWRNEIDRVFADRLINQEDRDLVSKRLFPSVLNEHFQDSSEVVLQDPLLIGDYMSAQPADKEYVDPKLYEECGDYDKVTQKFNSLLADYNDVEGHQEMNLVLFKDAIFHLTKISRIVRFPRGHALLVGYGGSGKQSLTKLASYTAGYEVCSIQLSRGYSEKEFRDDLKVFYEKAAKSPVTFLFTDAHIIEEGFLELVNNMLTIGMVPALFDEEGKKQMGDIVRDEAKKLGISETKEDLWAYFIEKVRDQMHIALCMSPAGETLRVRCRNFPGLVNNTGINWFQAWPVEALQSVAQNYLAETEFPSFEEGKEKIIEHIVMVHTSVQKFSENFERELKRKNFSTPKNYLDFLNSYIKMLEQNRRQFSDNSERYKNGLLKLEEAAEQVKVLQADLVVKEKEVSIQYADVAALLKEINQKKAIASKSEKEAKAKKKQLDTDTLIIAEEKAKADEVLQKAQPLLESAKQALEKINVKDLQEMKNWNNPPKVCEEVGLCIIPLKPLKGNFSASWDGIKQMMADPNSLIRALKGYGDQIASVKEKQIATVKNILSKIPDKAHVAKSSQAAAGLYVWVYNTVQCYDTFKEVEPKKKKVQQMTIQAQQMEEELAQTQELLASLSAQLKELNAQKDEKQALLDDLTQQAAIMNRRLTAAKKLIEGLSSEKARWTTERERLHENTIKLIGDCLTCSSFLSYSGPFDFSYRQKMIFETWRQDILDQQIPCTQEGFTLEQLLTSSVEISQWASEELPSDELSVQNGILTTRASRWPLCIDPQEQAVKWIKNRERKDPAFQVKNINEGSGAYLKTLENCIKHGKAFLFEGCDYELDPTIDPILEKNFIVKAGMKYIKLGENEIDYNEDFRLYMTTKLANPKYTPEIMGKSMVINYTVTLQGLKDQLLSDVVAFEKPEKEEQRKNLIIQMSENKKTLSGLETELLQRLSEAEGSLLDNDELIQTLENAKTKSDEIGKAIAQGEITSKDIETARQQYAPVAKRGAILFFALSSLSNISDMYQYSLTSYKTVFQNSLKEARKDTILQNRLRNISEKLTYNIYDYACLGIFGQHQLIFSFQMTIMIQEGEGTLNKQELDFFLKGNTSLEETSRQKPYAWLSVSGWKDIQKLITLSNQYSGFLNDIENNESEWKRWYDLEKPENEVLPGIFKKLHESDQIDVVEKRFQTLLILRVLRPDRVINGVKNFIQTYHNNQHYIQPPTRNYEKIYNQSDSKSPIVFILSPGADPLTDVQKLGDAHGFSGNKFKYLSLGQGMEEEATQFVVTSAQRGHWLMLQNCHLLTGWLKNSLEKTLETMQKQHQDFRLWLTTQPTTSFPLGILQKSLKIVDEPPDGLKANMSSTLSKLSDPELNQCPHDAFKPLVYVVSFLHAIIQDRRKYGKIGWNVAYDFNESDFKISFNLLNLYLSKSVENKEEIIPWNSLKYLIGQAMYGGRVTDDYDRRVLVTYIDEYMGDFLFDKNREFFFAQTEDYNYQLPKMLNIEGFFNTLTEIPVINSPSVFGLHPNAEITYYTNSAKNLWDNLISLQSSAASSGTEEHKEAFIMKTAEGILEKLPNTWDVVVMRKEKEVDLSPTEVVLFQELERFNKLIEKIGSSLKNLKRALKGEIGMSADLDDLANSLFNGFLPQIWAKLAPQTEKKLGAWNSHFQERVKQYKNWVNIGEPTVMWLSGLHIPESYLTALVQTTCRIKGWALDKSTLYTTVTKITDEKEIKKKPEHGCYIRGLYLEGAQWDIQRSCLKRQNPKELIYEMPLVQVIPIEANKLKLKDSFDTPVYVTQNRRNAMGVGYVFQANLQTYEHPSHWVLMGLALTLNVDY</sequence>
<dbReference type="GO" id="GO:0045505">
    <property type="term" value="F:dynein intermediate chain binding"/>
    <property type="evidence" value="ECO:0007669"/>
    <property type="project" value="InterPro"/>
</dbReference>
<dbReference type="InterPro" id="IPR035706">
    <property type="entry name" value="AAA_9"/>
</dbReference>
<dbReference type="Pfam" id="PF03028">
    <property type="entry name" value="Dynein_heavy"/>
    <property type="match status" value="1"/>
</dbReference>
<evidence type="ECO:0000256" key="12">
    <source>
        <dbReference type="ARBA" id="ARBA00023212"/>
    </source>
</evidence>
<evidence type="ECO:0000259" key="15">
    <source>
        <dbReference type="SMART" id="SM00382"/>
    </source>
</evidence>
<dbReference type="InterPro" id="IPR026983">
    <property type="entry name" value="DHC"/>
</dbReference>
<dbReference type="GO" id="GO:0007018">
    <property type="term" value="P:microtubule-based movement"/>
    <property type="evidence" value="ECO:0007669"/>
    <property type="project" value="InterPro"/>
</dbReference>
<dbReference type="InterPro" id="IPR004273">
    <property type="entry name" value="Dynein_heavy_D6_P-loop"/>
</dbReference>
<dbReference type="InterPro" id="IPR027417">
    <property type="entry name" value="P-loop_NTPase"/>
</dbReference>
<dbReference type="InterPro" id="IPR003593">
    <property type="entry name" value="AAA+_ATPase"/>
</dbReference>
<evidence type="ECO:0000313" key="16">
    <source>
        <dbReference type="EMBL" id="KRX03964.1"/>
    </source>
</evidence>
<dbReference type="FunFam" id="1.20.58.1120:FF:000008">
    <property type="entry name" value="Dynein heavy chain 10, axonemal"/>
    <property type="match status" value="1"/>
</dbReference>
<dbReference type="Pfam" id="PF12780">
    <property type="entry name" value="AAA_8"/>
    <property type="match status" value="1"/>
</dbReference>
<comment type="similarity">
    <text evidence="2">Belongs to the dynein heavy chain family.</text>
</comment>
<accession>A0A0V0QP64</accession>
<dbReference type="Pfam" id="PF08385">
    <property type="entry name" value="DHC_N1"/>
    <property type="match status" value="1"/>
</dbReference>
<dbReference type="InterPro" id="IPR035699">
    <property type="entry name" value="AAA_6"/>
</dbReference>
<keyword evidence="16" id="KW-0378">Hydrolase</keyword>
<keyword evidence="4" id="KW-0493">Microtubule</keyword>
<dbReference type="Gene3D" id="1.20.920.30">
    <property type="match status" value="1"/>
</dbReference>
<feature type="coiled-coil region" evidence="14">
    <location>
        <begin position="2973"/>
        <end position="3021"/>
    </location>
</feature>
<keyword evidence="11" id="KW-0505">Motor protein</keyword>
<comment type="caution">
    <text evidence="16">The sequence shown here is derived from an EMBL/GenBank/DDBJ whole genome shotgun (WGS) entry which is preliminary data.</text>
</comment>
<dbReference type="Pfam" id="PF12781">
    <property type="entry name" value="AAA_9"/>
    <property type="match status" value="1"/>
</dbReference>
<keyword evidence="10" id="KW-0969">Cilium</keyword>
<dbReference type="FunFam" id="3.20.180.20:FF:000001">
    <property type="entry name" value="Dynein axonemal heavy chain 5"/>
    <property type="match status" value="1"/>
</dbReference>
<dbReference type="Gene3D" id="1.10.287.2620">
    <property type="match status" value="1"/>
</dbReference>
<dbReference type="Gene3D" id="3.20.180.20">
    <property type="entry name" value="Dynein heavy chain, N-terminal domain 2"/>
    <property type="match status" value="1"/>
</dbReference>
<dbReference type="InterPro" id="IPR043157">
    <property type="entry name" value="Dynein_AAA1S"/>
</dbReference>
<dbReference type="Gene3D" id="1.10.8.720">
    <property type="entry name" value="Region D6 of dynein motor"/>
    <property type="match status" value="1"/>
</dbReference>